<proteinExistence type="predicted"/>
<dbReference type="Proteomes" id="UP000295706">
    <property type="component" value="Unassembled WGS sequence"/>
</dbReference>
<comment type="caution">
    <text evidence="1">The sequence shown here is derived from an EMBL/GenBank/DDBJ whole genome shotgun (WGS) entry which is preliminary data.</text>
</comment>
<evidence type="ECO:0000313" key="1">
    <source>
        <dbReference type="EMBL" id="TDB64370.1"/>
    </source>
</evidence>
<reference evidence="1 2" key="1">
    <citation type="submission" date="2019-02" db="EMBL/GenBank/DDBJ databases">
        <title>Arundinibacter roseus gen. nov., sp. nov., a new member of the family Cytophagaceae.</title>
        <authorList>
            <person name="Szuroczki S."/>
            <person name="Khayer B."/>
            <person name="Sproer C."/>
            <person name="Toumi M."/>
            <person name="Szabo A."/>
            <person name="Felfoldi T."/>
            <person name="Schumann P."/>
            <person name="Toth E."/>
        </authorList>
    </citation>
    <scope>NUCLEOTIDE SEQUENCE [LARGE SCALE GENOMIC DNA]</scope>
    <source>
        <strain evidence="1 2">DMA-k-7a</strain>
    </source>
</reference>
<accession>A0A4R4K9K6</accession>
<keyword evidence="2" id="KW-1185">Reference proteome</keyword>
<organism evidence="1 2">
    <name type="scientific">Arundinibacter roseus</name>
    <dbReference type="NCBI Taxonomy" id="2070510"/>
    <lineage>
        <taxon>Bacteria</taxon>
        <taxon>Pseudomonadati</taxon>
        <taxon>Bacteroidota</taxon>
        <taxon>Cytophagia</taxon>
        <taxon>Cytophagales</taxon>
        <taxon>Spirosomataceae</taxon>
        <taxon>Arundinibacter</taxon>
    </lineage>
</organism>
<dbReference type="AlphaFoldDB" id="A0A4R4K9K6"/>
<sequence length="469" mass="53666">MLQIRINGHRLDLNPQQTIVLERYNPIFDFDVVRGSKVLDFMVPFSTVNDRIFGYARLPQVRFTNEVFFCEKYEGSELLERGYVYLLGVSETGYSISYSQNLGEIFGDYQRTPLNQIDLGEESIPEEFTAAANHLTDAYCLPVISNPAFYGTTLPPDFTGTMNTYESGSYLANTPKVPMLFLRWVFKQIEILCNFKIKGQFVDDPIMQRLILVNTFSLDSATVINYSNHLPELTIPDLLKELRKLFNLALFFDVRNRILTIQYVDNLIQQEPILDWSRKFAPVATRAPESARRLELDWEVDSNDGRMKVRPEDFQLYQSPGDSALFAIKSKFSTLDTDPISGRPTMEQPGISTINNQMNNKFAPRLLFWKGVIESEPSAGNAEGEYRLAWHGSSNLATNFWSEYESFRARTDRRLLFGDLTSSDVARIDLHRTAGEPMKVYIQGRNYLIGAQRIGLPLRGLSEVELWGV</sequence>
<dbReference type="OrthoDB" id="1287238at2"/>
<dbReference type="EMBL" id="SMJU01000007">
    <property type="protein sequence ID" value="TDB64370.1"/>
    <property type="molecule type" value="Genomic_DNA"/>
</dbReference>
<dbReference type="RefSeq" id="WP_132117857.1">
    <property type="nucleotide sequence ID" value="NZ_SMJU01000007.1"/>
</dbReference>
<protein>
    <submittedName>
        <fullName evidence="1">Uncharacterized protein</fullName>
    </submittedName>
</protein>
<evidence type="ECO:0000313" key="2">
    <source>
        <dbReference type="Proteomes" id="UP000295706"/>
    </source>
</evidence>
<gene>
    <name evidence="1" type="ORF">EZE20_11850</name>
</gene>
<name>A0A4R4K9K6_9BACT</name>